<evidence type="ECO:0000313" key="1">
    <source>
        <dbReference type="EMBL" id="MEL1254759.1"/>
    </source>
</evidence>
<reference evidence="1 2" key="1">
    <citation type="submission" date="2024-04" db="EMBL/GenBank/DDBJ databases">
        <title>Flavobacterium sp. DGU38 16S ribosomal RNA gene Genome sequencing and assembly.</title>
        <authorList>
            <person name="Park S."/>
        </authorList>
    </citation>
    <scope>NUCLEOTIDE SEQUENCE [LARGE SCALE GENOMIC DNA]</scope>
    <source>
        <strain evidence="1 2">DGU38</strain>
    </source>
</reference>
<comment type="caution">
    <text evidence="1">The sequence shown here is derived from an EMBL/GenBank/DDBJ whole genome shotgun (WGS) entry which is preliminary data.</text>
</comment>
<evidence type="ECO:0000313" key="2">
    <source>
        <dbReference type="Proteomes" id="UP001485226"/>
    </source>
</evidence>
<dbReference type="SUPFAM" id="SSF57783">
    <property type="entry name" value="Zinc beta-ribbon"/>
    <property type="match status" value="1"/>
</dbReference>
<protein>
    <submittedName>
        <fullName evidence="1">Uncharacterized protein</fullName>
    </submittedName>
</protein>
<sequence>MDLNCTCHFCDNENAYHNGVYYECPDCDSEWDENGNLLNQYDDDYGAETNEEFESLCNLKTPFFKLNHGKLYQCKVDFYNQIKDEMETESIYIIPLAFEENKNKFWILHDAKTFAEKYPEAITDFIAMDYLTIWNDGINCYFEDSMIMPLTSICTTTENDTLMDYMSEMYDFEEVNL</sequence>
<dbReference type="RefSeq" id="WP_341693393.1">
    <property type="nucleotide sequence ID" value="NZ_JBBYHS010000013.1"/>
</dbReference>
<keyword evidence="2" id="KW-1185">Reference proteome</keyword>
<gene>
    <name evidence="1" type="ORF">AAEO57_13295</name>
</gene>
<organism evidence="1 2">
    <name type="scientific">Flavobacterium calami</name>
    <dbReference type="NCBI Taxonomy" id="3139144"/>
    <lineage>
        <taxon>Bacteria</taxon>
        <taxon>Pseudomonadati</taxon>
        <taxon>Bacteroidota</taxon>
        <taxon>Flavobacteriia</taxon>
        <taxon>Flavobacteriales</taxon>
        <taxon>Flavobacteriaceae</taxon>
        <taxon>Flavobacterium</taxon>
    </lineage>
</organism>
<accession>A0ABU9IQN2</accession>
<dbReference type="Proteomes" id="UP001485226">
    <property type="component" value="Unassembled WGS sequence"/>
</dbReference>
<proteinExistence type="predicted"/>
<name>A0ABU9IQN2_9FLAO</name>
<dbReference type="EMBL" id="JBBYHS010000013">
    <property type="protein sequence ID" value="MEL1254759.1"/>
    <property type="molecule type" value="Genomic_DNA"/>
</dbReference>